<reference evidence="2" key="1">
    <citation type="submission" date="2013-02" db="EMBL/GenBank/DDBJ databases">
        <title>Comparative genomics of Borrelia species.</title>
        <authorList>
            <person name="Schwan T.G."/>
            <person name="Raffel S.J."/>
            <person name="Porcella S.F."/>
        </authorList>
    </citation>
    <scope>NUCLEOTIDE SEQUENCE</scope>
    <source>
        <strain evidence="2">YOR</strain>
        <plasmid evidence="2">unnamed</plasmid>
    </source>
</reference>
<organism evidence="2">
    <name type="scientific">Borrelia nietonii YOR</name>
    <dbReference type="NCBI Taxonomy" id="1293576"/>
    <lineage>
        <taxon>Bacteria</taxon>
        <taxon>Pseudomonadati</taxon>
        <taxon>Spirochaetota</taxon>
        <taxon>Spirochaetia</taxon>
        <taxon>Spirochaetales</taxon>
        <taxon>Borreliaceae</taxon>
        <taxon>Borrelia</taxon>
        <taxon>Borrelia nietonii</taxon>
    </lineage>
</organism>
<proteinExistence type="predicted"/>
<evidence type="ECO:0008006" key="3">
    <source>
        <dbReference type="Google" id="ProtNLM"/>
    </source>
</evidence>
<feature type="signal peptide" evidence="1">
    <location>
        <begin position="1"/>
        <end position="46"/>
    </location>
</feature>
<dbReference type="AlphaFoldDB" id="W5SBF2"/>
<sequence length="82" mass="8467">MFLANLTASAFLTIACKMSAPVTVPTAFAASAATFFALLASPAAPAPAVNNLPASPSPALTVLAVEPSLAFYQYQHQHFLCL</sequence>
<keyword evidence="2" id="KW-0614">Plasmid</keyword>
<geneLocation type="plasmid" evidence="2">
    <name>unnamed</name>
</geneLocation>
<accession>W5SBF2</accession>
<gene>
    <name evidence="2" type="ORF">BHY_1459</name>
</gene>
<dbReference type="HOGENOM" id="CLU_2551569_0_0_12"/>
<evidence type="ECO:0000313" key="2">
    <source>
        <dbReference type="EMBL" id="AHH04409.1"/>
    </source>
</evidence>
<name>W5SBF2_9SPIR</name>
<protein>
    <recommendedName>
        <fullName evidence="3">Variable outer membrane protein</fullName>
    </recommendedName>
</protein>
<evidence type="ECO:0000256" key="1">
    <source>
        <dbReference type="SAM" id="SignalP"/>
    </source>
</evidence>
<feature type="chain" id="PRO_5004871484" description="Variable outer membrane protein" evidence="1">
    <location>
        <begin position="47"/>
        <end position="82"/>
    </location>
</feature>
<dbReference type="EMBL" id="CP004185">
    <property type="protein sequence ID" value="AHH04409.1"/>
    <property type="molecule type" value="Genomic_DNA"/>
</dbReference>
<keyword evidence="1" id="KW-0732">Signal</keyword>